<protein>
    <submittedName>
        <fullName evidence="2">Uncharacterized protein</fullName>
    </submittedName>
</protein>
<feature type="region of interest" description="Disordered" evidence="1">
    <location>
        <begin position="32"/>
        <end position="56"/>
    </location>
</feature>
<proteinExistence type="predicted"/>
<feature type="compositionally biased region" description="Basic and acidic residues" evidence="1">
    <location>
        <begin position="32"/>
        <end position="46"/>
    </location>
</feature>
<dbReference type="EMBL" id="JARJCW010000049">
    <property type="protein sequence ID" value="KAJ7203818.1"/>
    <property type="molecule type" value="Genomic_DNA"/>
</dbReference>
<dbReference type="Proteomes" id="UP001219525">
    <property type="component" value="Unassembled WGS sequence"/>
</dbReference>
<gene>
    <name evidence="2" type="ORF">GGX14DRAFT_398572</name>
</gene>
<evidence type="ECO:0000313" key="2">
    <source>
        <dbReference type="EMBL" id="KAJ7203818.1"/>
    </source>
</evidence>
<keyword evidence="3" id="KW-1185">Reference proteome</keyword>
<name>A0AAD6V6U8_9AGAR</name>
<evidence type="ECO:0000256" key="1">
    <source>
        <dbReference type="SAM" id="MobiDB-lite"/>
    </source>
</evidence>
<organism evidence="2 3">
    <name type="scientific">Mycena pura</name>
    <dbReference type="NCBI Taxonomy" id="153505"/>
    <lineage>
        <taxon>Eukaryota</taxon>
        <taxon>Fungi</taxon>
        <taxon>Dikarya</taxon>
        <taxon>Basidiomycota</taxon>
        <taxon>Agaricomycotina</taxon>
        <taxon>Agaricomycetes</taxon>
        <taxon>Agaricomycetidae</taxon>
        <taxon>Agaricales</taxon>
        <taxon>Marasmiineae</taxon>
        <taxon>Mycenaceae</taxon>
        <taxon>Mycena</taxon>
    </lineage>
</organism>
<comment type="caution">
    <text evidence="2">The sequence shown here is derived from an EMBL/GenBank/DDBJ whole genome shotgun (WGS) entry which is preliminary data.</text>
</comment>
<feature type="region of interest" description="Disordered" evidence="1">
    <location>
        <begin position="214"/>
        <end position="237"/>
    </location>
</feature>
<accession>A0AAD6V6U8</accession>
<dbReference type="AlphaFoldDB" id="A0AAD6V6U8"/>
<sequence>MAGPTRLMALEEVRVELIAVRRVSRVRRVPNRDDECGSAVDSERRGPQQSNGGRVERNALRHVVTLLITNSMLSTEEMYSGYTLTLEFVNKPASQHHWHRSDIREIYSILMGSHPLRRAILTTRADAVPSGQLSRTPYQLHVSPHVTSVILSLTEAGSREKMVPSRGLNTCRRDVNIEQRVCRIASKDAEDSFPAYFRQHGGRWQALAGFRHRGAPTAASTGPEQQATAPFLLSGLP</sequence>
<reference evidence="2" key="1">
    <citation type="submission" date="2023-03" db="EMBL/GenBank/DDBJ databases">
        <title>Massive genome expansion in bonnet fungi (Mycena s.s.) driven by repeated elements and novel gene families across ecological guilds.</title>
        <authorList>
            <consortium name="Lawrence Berkeley National Laboratory"/>
            <person name="Harder C.B."/>
            <person name="Miyauchi S."/>
            <person name="Viragh M."/>
            <person name="Kuo A."/>
            <person name="Thoen E."/>
            <person name="Andreopoulos B."/>
            <person name="Lu D."/>
            <person name="Skrede I."/>
            <person name="Drula E."/>
            <person name="Henrissat B."/>
            <person name="Morin E."/>
            <person name="Kohler A."/>
            <person name="Barry K."/>
            <person name="LaButti K."/>
            <person name="Morin E."/>
            <person name="Salamov A."/>
            <person name="Lipzen A."/>
            <person name="Mereny Z."/>
            <person name="Hegedus B."/>
            <person name="Baldrian P."/>
            <person name="Stursova M."/>
            <person name="Weitz H."/>
            <person name="Taylor A."/>
            <person name="Grigoriev I.V."/>
            <person name="Nagy L.G."/>
            <person name="Martin F."/>
            <person name="Kauserud H."/>
        </authorList>
    </citation>
    <scope>NUCLEOTIDE SEQUENCE</scope>
    <source>
        <strain evidence="2">9144</strain>
    </source>
</reference>
<feature type="compositionally biased region" description="Polar residues" evidence="1">
    <location>
        <begin position="218"/>
        <end position="228"/>
    </location>
</feature>
<evidence type="ECO:0000313" key="3">
    <source>
        <dbReference type="Proteomes" id="UP001219525"/>
    </source>
</evidence>